<name>A0AAD5PQ33_9CRUS</name>
<proteinExistence type="predicted"/>
<keyword evidence="2" id="KW-1185">Reference proteome</keyword>
<reference evidence="1 2" key="1">
    <citation type="submission" date="2022-05" db="EMBL/GenBank/DDBJ databases">
        <title>A multi-omics perspective on studying reproductive biology in Daphnia sinensis.</title>
        <authorList>
            <person name="Jia J."/>
        </authorList>
    </citation>
    <scope>NUCLEOTIDE SEQUENCE [LARGE SCALE GENOMIC DNA]</scope>
    <source>
        <strain evidence="1 2">WSL</strain>
    </source>
</reference>
<sequence>MDYQSHYDHMYRCMKAGGASKEETHMGAKAAAKQIVKSMNEIKEEQKEKTSEKSCPIHTSQSYYLSQKLLLNQQQQTVSLPAQVPAFNGLGSTKFEDWIKHFDAVTNTSEFEEGRKIKLLCSKLFG</sequence>
<dbReference type="Proteomes" id="UP000820818">
    <property type="component" value="Linkage Group LG8"/>
</dbReference>
<organism evidence="1 2">
    <name type="scientific">Daphnia sinensis</name>
    <dbReference type="NCBI Taxonomy" id="1820382"/>
    <lineage>
        <taxon>Eukaryota</taxon>
        <taxon>Metazoa</taxon>
        <taxon>Ecdysozoa</taxon>
        <taxon>Arthropoda</taxon>
        <taxon>Crustacea</taxon>
        <taxon>Branchiopoda</taxon>
        <taxon>Diplostraca</taxon>
        <taxon>Cladocera</taxon>
        <taxon>Anomopoda</taxon>
        <taxon>Daphniidae</taxon>
        <taxon>Daphnia</taxon>
        <taxon>Daphnia similis group</taxon>
    </lineage>
</organism>
<evidence type="ECO:0000313" key="1">
    <source>
        <dbReference type="EMBL" id="KAI9554957.1"/>
    </source>
</evidence>
<comment type="caution">
    <text evidence="1">The sequence shown here is derived from an EMBL/GenBank/DDBJ whole genome shotgun (WGS) entry which is preliminary data.</text>
</comment>
<gene>
    <name evidence="1" type="ORF">GHT06_020240</name>
</gene>
<evidence type="ECO:0000313" key="2">
    <source>
        <dbReference type="Proteomes" id="UP000820818"/>
    </source>
</evidence>
<accession>A0AAD5PQ33</accession>
<dbReference type="EMBL" id="WJBH02000008">
    <property type="protein sequence ID" value="KAI9554957.1"/>
    <property type="molecule type" value="Genomic_DNA"/>
</dbReference>
<dbReference type="AlphaFoldDB" id="A0AAD5PQ33"/>
<protein>
    <submittedName>
        <fullName evidence="1">Uncharacterized protein</fullName>
    </submittedName>
</protein>